<dbReference type="AlphaFoldDB" id="A0A117JIN3"/>
<evidence type="ECO:0000313" key="2">
    <source>
        <dbReference type="EMBL" id="KUI12168.1"/>
    </source>
</evidence>
<proteinExistence type="predicted"/>
<keyword evidence="1" id="KW-1133">Transmembrane helix</keyword>
<sequence>MNIVPARVEEQVGRVDRTYSLVIGISAGLTALWSLYRVLWLFYTAATFSSIGWSPVSLVLPLVLWLVIGVAAGYVAAAFLIRYAKQP</sequence>
<keyword evidence="3" id="KW-1185">Reference proteome</keyword>
<dbReference type="EMBL" id="LQIR01000035">
    <property type="protein sequence ID" value="KUI12168.1"/>
    <property type="molecule type" value="Genomic_DNA"/>
</dbReference>
<feature type="transmembrane region" description="Helical" evidence="1">
    <location>
        <begin position="21"/>
        <end position="42"/>
    </location>
</feature>
<organism evidence="2 3">
    <name type="scientific">Mycobacterium lehmannii</name>
    <dbReference type="NCBI Taxonomy" id="2048550"/>
    <lineage>
        <taxon>Bacteria</taxon>
        <taxon>Bacillati</taxon>
        <taxon>Actinomycetota</taxon>
        <taxon>Actinomycetes</taxon>
        <taxon>Mycobacteriales</taxon>
        <taxon>Mycobacteriaceae</taxon>
        <taxon>Mycobacterium</taxon>
    </lineage>
</organism>
<feature type="transmembrane region" description="Helical" evidence="1">
    <location>
        <begin position="62"/>
        <end position="81"/>
    </location>
</feature>
<accession>A0A117JIN3</accession>
<dbReference type="Proteomes" id="UP000053707">
    <property type="component" value="Unassembled WGS sequence"/>
</dbReference>
<name>A0A117JIN3_9MYCO</name>
<reference evidence="2 3" key="1">
    <citation type="submission" date="2016-01" db="EMBL/GenBank/DDBJ databases">
        <authorList>
            <consortium name="TB Trials Study Group"/>
            <person name="Sutton G."/>
            <person name="Brinkac L."/>
            <person name="Sanka R."/>
            <person name="Adams M."/>
            <person name="Lau E.L."/>
            <person name="Macaden R."/>
            <person name="Grewal H.M.S."/>
        </authorList>
    </citation>
    <scope>NUCLEOTIDE SEQUENCE [LARGE SCALE GENOMIC DNA]</scope>
    <source>
        <strain evidence="2 3">IS-1744</strain>
    </source>
</reference>
<gene>
    <name evidence="2" type="ORF">AU192_08185</name>
</gene>
<evidence type="ECO:0000313" key="3">
    <source>
        <dbReference type="Proteomes" id="UP000053707"/>
    </source>
</evidence>
<dbReference type="RefSeq" id="WP_064398923.1">
    <property type="nucleotide sequence ID" value="NZ_LQIR01000035.1"/>
</dbReference>
<keyword evidence="1" id="KW-0472">Membrane</keyword>
<evidence type="ECO:0000256" key="1">
    <source>
        <dbReference type="SAM" id="Phobius"/>
    </source>
</evidence>
<comment type="caution">
    <text evidence="2">The sequence shown here is derived from an EMBL/GenBank/DDBJ whole genome shotgun (WGS) entry which is preliminary data.</text>
</comment>
<protein>
    <submittedName>
        <fullName evidence="2">Uncharacterized protein</fullName>
    </submittedName>
</protein>
<keyword evidence="1" id="KW-0812">Transmembrane</keyword>